<name>A0AAV8XFS5_9CUCU</name>
<accession>A0AAV8XFS5</accession>
<organism evidence="2 3">
    <name type="scientific">Rhamnusium bicolor</name>
    <dbReference type="NCBI Taxonomy" id="1586634"/>
    <lineage>
        <taxon>Eukaryota</taxon>
        <taxon>Metazoa</taxon>
        <taxon>Ecdysozoa</taxon>
        <taxon>Arthropoda</taxon>
        <taxon>Hexapoda</taxon>
        <taxon>Insecta</taxon>
        <taxon>Pterygota</taxon>
        <taxon>Neoptera</taxon>
        <taxon>Endopterygota</taxon>
        <taxon>Coleoptera</taxon>
        <taxon>Polyphaga</taxon>
        <taxon>Cucujiformia</taxon>
        <taxon>Chrysomeloidea</taxon>
        <taxon>Cerambycidae</taxon>
        <taxon>Lepturinae</taxon>
        <taxon>Rhagiini</taxon>
        <taxon>Rhamnusium</taxon>
    </lineage>
</organism>
<protein>
    <submittedName>
        <fullName evidence="2">Uncharacterized protein</fullName>
    </submittedName>
</protein>
<dbReference type="AlphaFoldDB" id="A0AAV8XFS5"/>
<proteinExistence type="predicted"/>
<sequence length="110" mass="12824">MTLMTNEGDTIAEIQKEQETHITLQVALNTELLKIQKQLVIKESLAQRLATNNQYMVDYHALTENEAKIALLQKEKDELLQQLKTIQTEQRQKRVQELEAQLHDLRKKGD</sequence>
<dbReference type="Proteomes" id="UP001162156">
    <property type="component" value="Unassembled WGS sequence"/>
</dbReference>
<gene>
    <name evidence="2" type="ORF">NQ314_011890</name>
</gene>
<feature type="coiled-coil region" evidence="1">
    <location>
        <begin position="62"/>
        <end position="108"/>
    </location>
</feature>
<dbReference type="Pfam" id="PF25764">
    <property type="entry name" value="KIF21A_4th"/>
    <property type="match status" value="1"/>
</dbReference>
<comment type="caution">
    <text evidence="2">The sequence shown here is derived from an EMBL/GenBank/DDBJ whole genome shotgun (WGS) entry which is preliminary data.</text>
</comment>
<dbReference type="EMBL" id="JANEYF010003319">
    <property type="protein sequence ID" value="KAJ8937404.1"/>
    <property type="molecule type" value="Genomic_DNA"/>
</dbReference>
<keyword evidence="1" id="KW-0175">Coiled coil</keyword>
<evidence type="ECO:0000313" key="2">
    <source>
        <dbReference type="EMBL" id="KAJ8937404.1"/>
    </source>
</evidence>
<evidence type="ECO:0000256" key="1">
    <source>
        <dbReference type="SAM" id="Coils"/>
    </source>
</evidence>
<keyword evidence="3" id="KW-1185">Reference proteome</keyword>
<reference evidence="2" key="1">
    <citation type="journal article" date="2023" name="Insect Mol. Biol.">
        <title>Genome sequencing provides insights into the evolution of gene families encoding plant cell wall-degrading enzymes in longhorned beetles.</title>
        <authorList>
            <person name="Shin N.R."/>
            <person name="Okamura Y."/>
            <person name="Kirsch R."/>
            <person name="Pauchet Y."/>
        </authorList>
    </citation>
    <scope>NUCLEOTIDE SEQUENCE</scope>
    <source>
        <strain evidence="2">RBIC_L_NR</strain>
    </source>
</reference>
<evidence type="ECO:0000313" key="3">
    <source>
        <dbReference type="Proteomes" id="UP001162156"/>
    </source>
</evidence>